<dbReference type="Pfam" id="PF00675">
    <property type="entry name" value="Peptidase_M16"/>
    <property type="match status" value="1"/>
</dbReference>
<evidence type="ECO:0000259" key="2">
    <source>
        <dbReference type="Pfam" id="PF05193"/>
    </source>
</evidence>
<proteinExistence type="predicted"/>
<feature type="domain" description="Peptidase M16 C-terminal" evidence="2">
    <location>
        <begin position="182"/>
        <end position="362"/>
    </location>
</feature>
<evidence type="ECO:0000313" key="3">
    <source>
        <dbReference type="EMBL" id="MDW0114875.1"/>
    </source>
</evidence>
<keyword evidence="4" id="KW-1185">Reference proteome</keyword>
<feature type="domain" description="Peptidase M16 N-terminal" evidence="1">
    <location>
        <begin position="63"/>
        <end position="175"/>
    </location>
</feature>
<dbReference type="InterPro" id="IPR007863">
    <property type="entry name" value="Peptidase_M16_C"/>
</dbReference>
<dbReference type="PANTHER" id="PTHR11851:SF134">
    <property type="entry name" value="ZINC-DEPENDENT PROTEASE"/>
    <property type="match status" value="1"/>
</dbReference>
<dbReference type="Proteomes" id="UP001282284">
    <property type="component" value="Unassembled WGS sequence"/>
</dbReference>
<dbReference type="NCBIfam" id="NF047421">
    <property type="entry name" value="YfmH_fam"/>
    <property type="match status" value="1"/>
</dbReference>
<accession>A0ABU4GD17</accession>
<dbReference type="InterPro" id="IPR050361">
    <property type="entry name" value="MPP/UQCRC_Complex"/>
</dbReference>
<name>A0ABU4GD17_9BACL</name>
<dbReference type="EMBL" id="JAUBDI010000023">
    <property type="protein sequence ID" value="MDW0114875.1"/>
    <property type="molecule type" value="Genomic_DNA"/>
</dbReference>
<dbReference type="RefSeq" id="WP_317946237.1">
    <property type="nucleotide sequence ID" value="NZ_JAUBDI010000023.1"/>
</dbReference>
<dbReference type="Pfam" id="PF05193">
    <property type="entry name" value="Peptidase_M16_C"/>
    <property type="match status" value="1"/>
</dbReference>
<gene>
    <name evidence="3" type="ORF">QT711_16890</name>
</gene>
<protein>
    <submittedName>
        <fullName evidence="3">Pitrilysin family protein</fullName>
    </submittedName>
</protein>
<reference evidence="3 4" key="1">
    <citation type="submission" date="2023-06" db="EMBL/GenBank/DDBJ databases">
        <title>Sporosarcina sp. nov., isolated from Korean traditional fermented seafood 'Jeotgal'.</title>
        <authorList>
            <person name="Yang A.I."/>
            <person name="Shin N.-R."/>
        </authorList>
    </citation>
    <scope>NUCLEOTIDE SEQUENCE [LARGE SCALE GENOMIC DNA]</scope>
    <source>
        <strain evidence="3 4">KCTC13119</strain>
    </source>
</reference>
<dbReference type="SUPFAM" id="SSF63411">
    <property type="entry name" value="LuxS/MPP-like metallohydrolase"/>
    <property type="match status" value="2"/>
</dbReference>
<dbReference type="PANTHER" id="PTHR11851">
    <property type="entry name" value="METALLOPROTEASE"/>
    <property type="match status" value="1"/>
</dbReference>
<dbReference type="Gene3D" id="3.30.830.10">
    <property type="entry name" value="Metalloenzyme, LuxS/M16 peptidase-like"/>
    <property type="match status" value="2"/>
</dbReference>
<evidence type="ECO:0000259" key="1">
    <source>
        <dbReference type="Pfam" id="PF00675"/>
    </source>
</evidence>
<dbReference type="InterPro" id="IPR011765">
    <property type="entry name" value="Pept_M16_N"/>
</dbReference>
<comment type="caution">
    <text evidence="3">The sequence shown here is derived from an EMBL/GenBank/DDBJ whole genome shotgun (WGS) entry which is preliminary data.</text>
</comment>
<dbReference type="InterPro" id="IPR011249">
    <property type="entry name" value="Metalloenz_LuxS/M16"/>
</dbReference>
<organism evidence="3 4">
    <name type="scientific">Sporosarcina saromensis</name>
    <dbReference type="NCBI Taxonomy" id="359365"/>
    <lineage>
        <taxon>Bacteria</taxon>
        <taxon>Bacillati</taxon>
        <taxon>Bacillota</taxon>
        <taxon>Bacilli</taxon>
        <taxon>Bacillales</taxon>
        <taxon>Caryophanaceae</taxon>
        <taxon>Sporosarcina</taxon>
    </lineage>
</organism>
<sequence length="429" mass="48967">MKAIQFENIDETVYKETLANGLEVILIPKPAMNNVFATFTTDFGAADLHFVPLGEKDPIEAPDGVAHFLEHKLFDKGEGRDIVAEFSRLGAQSNAYTNATETAYYFSATDHAYDNVKLLIDFVQDSFFTDETVESEKGIIVQESQMYADEPAQRMYFLMLKSLFSQHPVKNEVLGSIESVNSMTKEDLYTSFRTFYHPSNMKLCVTGNFDLEKMLDVIKTDQENRTFAQPEPIVRIHTEEPGEVASKETTITMPIGTPKCSIGIKEYESAIAPEVLSKRTRLTEMTLEYFFGLSGEFYKELYDAELIDSTYNYSYTLDKDFGFTMITSNTDNPEAFANKVKAQLNSLQAYEADEEQFERLKKRTIGRTLRKMNSIEANAEEYVWHANRGIEYFDIIPTIQSLTVNDWSTFLQSWIKEERIAVCNILPEG</sequence>
<evidence type="ECO:0000313" key="4">
    <source>
        <dbReference type="Proteomes" id="UP001282284"/>
    </source>
</evidence>